<dbReference type="GO" id="GO:0003713">
    <property type="term" value="F:transcription coactivator activity"/>
    <property type="evidence" value="ECO:0007669"/>
    <property type="project" value="InterPro"/>
</dbReference>
<name>A0AAV9Y0D7_9CRYT</name>
<dbReference type="InterPro" id="IPR044852">
    <property type="entry name" value="WBP2-like"/>
</dbReference>
<protein>
    <recommendedName>
        <fullName evidence="3">GRAM domain-containing protein</fullName>
    </recommendedName>
</protein>
<evidence type="ECO:0000313" key="2">
    <source>
        <dbReference type="Proteomes" id="UP001311799"/>
    </source>
</evidence>
<accession>A0AAV9Y0D7</accession>
<organism evidence="1 2">
    <name type="scientific">Cryptosporidium xiaoi</name>
    <dbReference type="NCBI Taxonomy" id="659607"/>
    <lineage>
        <taxon>Eukaryota</taxon>
        <taxon>Sar</taxon>
        <taxon>Alveolata</taxon>
        <taxon>Apicomplexa</taxon>
        <taxon>Conoidasida</taxon>
        <taxon>Coccidia</taxon>
        <taxon>Eucoccidiorida</taxon>
        <taxon>Eimeriorina</taxon>
        <taxon>Cryptosporidiidae</taxon>
        <taxon>Cryptosporidium</taxon>
    </lineage>
</organism>
<proteinExistence type="predicted"/>
<dbReference type="SUPFAM" id="SSF50729">
    <property type="entry name" value="PH domain-like"/>
    <property type="match status" value="1"/>
</dbReference>
<gene>
    <name evidence="1" type="ORF">RS030_127</name>
</gene>
<dbReference type="EMBL" id="JAWDEY010000011">
    <property type="protein sequence ID" value="KAK6589647.1"/>
    <property type="molecule type" value="Genomic_DNA"/>
</dbReference>
<sequence>MSINPELMDFGEGELRPSLRRDEHLVMSRKSIRFSVEDENEIFKGSGNIYVTNKNLFIIKTKNVNKPSNFTSLCLPIRNIYNLKFEQPIFLASYLQGFIKPEINSEYPLSKNSKWWISFYNGGCTTFVRMLYKLYLKAMRDNSNFNNDNTNNNANEQDGFAFVDATDPTVIYIQE</sequence>
<reference evidence="1 2" key="1">
    <citation type="submission" date="2023-10" db="EMBL/GenBank/DDBJ databases">
        <title>Comparative genomics analysis reveals potential genetic determinants of host preference in Cryptosporidium xiaoi.</title>
        <authorList>
            <person name="Xiao L."/>
            <person name="Li J."/>
        </authorList>
    </citation>
    <scope>NUCLEOTIDE SEQUENCE [LARGE SCALE GENOMIC DNA]</scope>
    <source>
        <strain evidence="1 2">52996</strain>
    </source>
</reference>
<dbReference type="GO" id="GO:0005634">
    <property type="term" value="C:nucleus"/>
    <property type="evidence" value="ECO:0007669"/>
    <property type="project" value="TreeGrafter"/>
</dbReference>
<comment type="caution">
    <text evidence="1">The sequence shown here is derived from an EMBL/GenBank/DDBJ whole genome shotgun (WGS) entry which is preliminary data.</text>
</comment>
<dbReference type="Proteomes" id="UP001311799">
    <property type="component" value="Unassembled WGS sequence"/>
</dbReference>
<keyword evidence="2" id="KW-1185">Reference proteome</keyword>
<evidence type="ECO:0000313" key="1">
    <source>
        <dbReference type="EMBL" id="KAK6589647.1"/>
    </source>
</evidence>
<dbReference type="AlphaFoldDB" id="A0AAV9Y0D7"/>
<dbReference type="PANTHER" id="PTHR31606">
    <property type="entry name" value="WW DOMAIN BINDING PROTEIN 2, ISOFORM E"/>
    <property type="match status" value="1"/>
</dbReference>
<evidence type="ECO:0008006" key="3">
    <source>
        <dbReference type="Google" id="ProtNLM"/>
    </source>
</evidence>
<dbReference type="PANTHER" id="PTHR31606:SF1">
    <property type="entry name" value="WW DOMAIN BINDING PROTEIN 2, ISOFORM E"/>
    <property type="match status" value="1"/>
</dbReference>
<dbReference type="CDD" id="cd13214">
    <property type="entry name" value="PH-GRAM_WBP2"/>
    <property type="match status" value="1"/>
</dbReference>
<dbReference type="GO" id="GO:0031490">
    <property type="term" value="F:chromatin DNA binding"/>
    <property type="evidence" value="ECO:0007669"/>
    <property type="project" value="TreeGrafter"/>
</dbReference>